<dbReference type="SUPFAM" id="SSF54001">
    <property type="entry name" value="Cysteine proteinases"/>
    <property type="match status" value="1"/>
</dbReference>
<evidence type="ECO:0000259" key="6">
    <source>
        <dbReference type="PROSITE" id="PS51935"/>
    </source>
</evidence>
<dbReference type="InterPro" id="IPR000064">
    <property type="entry name" value="NLP_P60_dom"/>
</dbReference>
<keyword evidence="8" id="KW-1185">Reference proteome</keyword>
<evidence type="ECO:0000256" key="3">
    <source>
        <dbReference type="ARBA" id="ARBA00022801"/>
    </source>
</evidence>
<keyword evidence="2" id="KW-0645">Protease</keyword>
<feature type="domain" description="NlpC/P60" evidence="6">
    <location>
        <begin position="275"/>
        <end position="390"/>
    </location>
</feature>
<organism evidence="7 8">
    <name type="scientific">Actinocrispum wychmicini</name>
    <dbReference type="NCBI Taxonomy" id="1213861"/>
    <lineage>
        <taxon>Bacteria</taxon>
        <taxon>Bacillati</taxon>
        <taxon>Actinomycetota</taxon>
        <taxon>Actinomycetes</taxon>
        <taxon>Pseudonocardiales</taxon>
        <taxon>Pseudonocardiaceae</taxon>
        <taxon>Actinocrispum</taxon>
    </lineage>
</organism>
<evidence type="ECO:0000313" key="8">
    <source>
        <dbReference type="Proteomes" id="UP000295680"/>
    </source>
</evidence>
<accession>A0A4R2K6U1</accession>
<evidence type="ECO:0000256" key="4">
    <source>
        <dbReference type="ARBA" id="ARBA00022807"/>
    </source>
</evidence>
<comment type="caution">
    <text evidence="7">The sequence shown here is derived from an EMBL/GenBank/DDBJ whole genome shotgun (WGS) entry which is preliminary data.</text>
</comment>
<dbReference type="PANTHER" id="PTHR47359">
    <property type="entry name" value="PEPTIDOGLYCAN DL-ENDOPEPTIDASE CWLO"/>
    <property type="match status" value="1"/>
</dbReference>
<dbReference type="InterPro" id="IPR051794">
    <property type="entry name" value="PG_Endopeptidase_C40"/>
</dbReference>
<dbReference type="Pfam" id="PF00877">
    <property type="entry name" value="NLPC_P60"/>
    <property type="match status" value="1"/>
</dbReference>
<dbReference type="AlphaFoldDB" id="A0A4R2K6U1"/>
<dbReference type="Proteomes" id="UP000295680">
    <property type="component" value="Unassembled WGS sequence"/>
</dbReference>
<dbReference type="GO" id="GO:0008234">
    <property type="term" value="F:cysteine-type peptidase activity"/>
    <property type="evidence" value="ECO:0007669"/>
    <property type="project" value="UniProtKB-KW"/>
</dbReference>
<dbReference type="RefSeq" id="WP_132112006.1">
    <property type="nucleotide sequence ID" value="NZ_SLWS01000001.1"/>
</dbReference>
<dbReference type="PROSITE" id="PS51935">
    <property type="entry name" value="NLPC_P60"/>
    <property type="match status" value="1"/>
</dbReference>
<feature type="compositionally biased region" description="Polar residues" evidence="5">
    <location>
        <begin position="198"/>
        <end position="216"/>
    </location>
</feature>
<reference evidence="7 8" key="1">
    <citation type="submission" date="2019-03" db="EMBL/GenBank/DDBJ databases">
        <title>Genomic Encyclopedia of Type Strains, Phase IV (KMG-IV): sequencing the most valuable type-strain genomes for metagenomic binning, comparative biology and taxonomic classification.</title>
        <authorList>
            <person name="Goeker M."/>
        </authorList>
    </citation>
    <scope>NUCLEOTIDE SEQUENCE [LARGE SCALE GENOMIC DNA]</scope>
    <source>
        <strain evidence="7 8">DSM 45934</strain>
    </source>
</reference>
<protein>
    <submittedName>
        <fullName evidence="7">NlpC/P60 family protein</fullName>
    </submittedName>
</protein>
<dbReference type="GO" id="GO:0006508">
    <property type="term" value="P:proteolysis"/>
    <property type="evidence" value="ECO:0007669"/>
    <property type="project" value="UniProtKB-KW"/>
</dbReference>
<keyword evidence="4" id="KW-0788">Thiol protease</keyword>
<dbReference type="PANTHER" id="PTHR47359:SF3">
    <property type="entry name" value="NLP_P60 DOMAIN-CONTAINING PROTEIN-RELATED"/>
    <property type="match status" value="1"/>
</dbReference>
<dbReference type="InterPro" id="IPR038765">
    <property type="entry name" value="Papain-like_cys_pep_sf"/>
</dbReference>
<evidence type="ECO:0000256" key="1">
    <source>
        <dbReference type="ARBA" id="ARBA00007074"/>
    </source>
</evidence>
<dbReference type="Gene3D" id="3.90.1720.10">
    <property type="entry name" value="endopeptidase domain like (from Nostoc punctiforme)"/>
    <property type="match status" value="1"/>
</dbReference>
<comment type="similarity">
    <text evidence="1">Belongs to the peptidase C40 family.</text>
</comment>
<sequence>MSAAGFVGGLVQPMRDHLAKLDGDTGAGGRAAEAFGRGVTSLNDMKGRQESQAKTTLQGWYGDQANAFQGRSAAFTGAMATLSGNCTTAQNAATTAVNAVNTGRTSIQGLIDEFIRWATPIMQAAESAAQSGNAAAWTNAAADAKTKADDYTTKTAAALQKVRDELTPLVGQLTGLQKVDAGSMGSLGQSMGPPTAPGATTAQSAGSTHSGIDSATSGGHHGGSGSGGGGHAGGGGGGGGGGTAVGPRLPVAVPPQPGSGVGINLPGGASVEAPNEIAAAAVRKALTALGTPYVWGASNPPSGTDCSGLTSWAYASAGLSLPRHSAAQAMGASVPDQSQLMPGDLIVWQGHVAMAIGNGQMIEAGDPVQISHVRTSNIGMPFLGFYRPTG</sequence>
<proteinExistence type="inferred from homology"/>
<evidence type="ECO:0000313" key="7">
    <source>
        <dbReference type="EMBL" id="TCO65548.1"/>
    </source>
</evidence>
<dbReference type="OrthoDB" id="9815778at2"/>
<keyword evidence="3" id="KW-0378">Hydrolase</keyword>
<name>A0A4R2K6U1_9PSEU</name>
<evidence type="ECO:0000256" key="5">
    <source>
        <dbReference type="SAM" id="MobiDB-lite"/>
    </source>
</evidence>
<evidence type="ECO:0000256" key="2">
    <source>
        <dbReference type="ARBA" id="ARBA00022670"/>
    </source>
</evidence>
<feature type="compositionally biased region" description="Gly residues" evidence="5">
    <location>
        <begin position="219"/>
        <end position="244"/>
    </location>
</feature>
<feature type="region of interest" description="Disordered" evidence="5">
    <location>
        <begin position="184"/>
        <end position="260"/>
    </location>
</feature>
<gene>
    <name evidence="7" type="ORF">EV192_1011340</name>
</gene>
<dbReference type="EMBL" id="SLWS01000001">
    <property type="protein sequence ID" value="TCO65548.1"/>
    <property type="molecule type" value="Genomic_DNA"/>
</dbReference>